<sequence length="650" mass="66749">MQQRQQEQQEQQEQQHATREQLAALNSRSSDALLLEGLRRPATPAPLTKQSPAARKEAGGSAAAVKAETQSFDKACPLTAEDFASSEGPAAALTARVRANCDFERFSGQELCDSCSCAIFNGLFEALTAAGVKPTSIDAAINSCADALWQGLMDSGALPLKTQLHLSTCEPGQCAYTNSTAAVAAADKAQQSSICPMTTKAFSNSPPLRASISAACNASAVSGQALCNSCSCAIFNGLFDALAFAGHSVSSVDGTISKCAETLWQGLLDTAALPQQTQAFLAACKPGDCVYSAATAAVVATDVDYQAPNCPLSVQQFASSASLRQAVVAACDATKRSGRALCKSCYCTALNAVYQSSQDAKAALSSVDASDCVFRLWASMSINGTATIAANDTAQYDTCQPFKALHLQCPAPQNSALHAVFYDEAKSLVAGQLPPRKAASSAITAKDAAGGNSTTTAAAAATCPLTAGDYTASSEFRAAVRSSCDSTTVNGTALCTRCYCGALQTAFVMEFRALSGNATAAQAHDWGSCHAPMLAGMQASGELSDAAWSTLQSCDLAAALAGCAMDDSHAVGIEALVGAWPAGDDKNMTRFLNVTQLIAGETPEAGQLTNASSVQNSTAGQAPVKSGAQGQSRLQLLQAVLLAAAAVLML</sequence>
<evidence type="ECO:0000313" key="2">
    <source>
        <dbReference type="EMBL" id="SZX59783.1"/>
    </source>
</evidence>
<evidence type="ECO:0000313" key="3">
    <source>
        <dbReference type="Proteomes" id="UP000256970"/>
    </source>
</evidence>
<reference evidence="2 3" key="1">
    <citation type="submission" date="2016-10" db="EMBL/GenBank/DDBJ databases">
        <authorList>
            <person name="Cai Z."/>
        </authorList>
    </citation>
    <scope>NUCLEOTIDE SEQUENCE [LARGE SCALE GENOMIC DNA]</scope>
</reference>
<feature type="compositionally biased region" description="Low complexity" evidence="1">
    <location>
        <begin position="1"/>
        <end position="15"/>
    </location>
</feature>
<proteinExistence type="predicted"/>
<keyword evidence="3" id="KW-1185">Reference proteome</keyword>
<feature type="region of interest" description="Disordered" evidence="1">
    <location>
        <begin position="1"/>
        <end position="61"/>
    </location>
</feature>
<accession>A0A383V4B1</accession>
<gene>
    <name evidence="2" type="ORF">BQ4739_LOCUS391</name>
</gene>
<dbReference type="AlphaFoldDB" id="A0A383V4B1"/>
<organism evidence="2 3">
    <name type="scientific">Tetradesmus obliquus</name>
    <name type="common">Green alga</name>
    <name type="synonym">Acutodesmus obliquus</name>
    <dbReference type="NCBI Taxonomy" id="3088"/>
    <lineage>
        <taxon>Eukaryota</taxon>
        <taxon>Viridiplantae</taxon>
        <taxon>Chlorophyta</taxon>
        <taxon>core chlorophytes</taxon>
        <taxon>Chlorophyceae</taxon>
        <taxon>CS clade</taxon>
        <taxon>Sphaeropleales</taxon>
        <taxon>Scenedesmaceae</taxon>
        <taxon>Tetradesmus</taxon>
    </lineage>
</organism>
<name>A0A383V4B1_TETOB</name>
<evidence type="ECO:0000256" key="1">
    <source>
        <dbReference type="SAM" id="MobiDB-lite"/>
    </source>
</evidence>
<dbReference type="Proteomes" id="UP000256970">
    <property type="component" value="Unassembled WGS sequence"/>
</dbReference>
<dbReference type="EMBL" id="FNXT01000026">
    <property type="protein sequence ID" value="SZX59783.1"/>
    <property type="molecule type" value="Genomic_DNA"/>
</dbReference>
<protein>
    <submittedName>
        <fullName evidence="2">Uncharacterized protein</fullName>
    </submittedName>
</protein>